<dbReference type="Pfam" id="PF13166">
    <property type="entry name" value="AAA_13"/>
    <property type="match status" value="1"/>
</dbReference>
<organism evidence="2">
    <name type="scientific">Bifidobacterium fermentum</name>
    <dbReference type="NCBI Taxonomy" id="3059035"/>
    <lineage>
        <taxon>Bacteria</taxon>
        <taxon>Bacillati</taxon>
        <taxon>Actinomycetota</taxon>
        <taxon>Actinomycetes</taxon>
        <taxon>Bifidobacteriales</taxon>
        <taxon>Bifidobacteriaceae</taxon>
        <taxon>Bifidobacterium</taxon>
    </lineage>
</organism>
<name>A0AB39UCU6_9BIFI</name>
<dbReference type="AlphaFoldDB" id="A0AB39UCU6"/>
<gene>
    <name evidence="2" type="ORF">QN217_00745</name>
</gene>
<dbReference type="EMBL" id="CP129675">
    <property type="protein sequence ID" value="XDS46707.1"/>
    <property type="molecule type" value="Genomic_DNA"/>
</dbReference>
<sequence length="118" mass="13002">MNSLRTEVSNVTHLSSTGFCKRQVTRLEGEKTALLAQTQSESKSAEIINTLLKSLSNSSFKLILEKTPGQGTGNDSIQGPDGKIRTITDLSTGEKNIIAFLYFMENYRLGKMWTSPSL</sequence>
<accession>A0AB39UCU6</accession>
<evidence type="ECO:0000313" key="2">
    <source>
        <dbReference type="EMBL" id="XDS46707.1"/>
    </source>
</evidence>
<proteinExistence type="predicted"/>
<dbReference type="InterPro" id="IPR026866">
    <property type="entry name" value="CR006_AAA"/>
</dbReference>
<reference evidence="2" key="1">
    <citation type="submission" date="2023-07" db="EMBL/GenBank/DDBJ databases">
        <title>Bifidobacterium aquikefiriaerophilum sp. nov. and Bifidobacterium eccum sp. nov., isolated from water kefir.</title>
        <authorList>
            <person name="Breselge S."/>
            <person name="Bellassi P."/>
            <person name="Barcenilla C."/>
            <person name="Alvarez-Ordonez A."/>
            <person name="Morelli L."/>
            <person name="Cotter P.D."/>
        </authorList>
    </citation>
    <scope>NUCLEOTIDE SEQUENCE</scope>
    <source>
        <strain evidence="2">WK048_4_13</strain>
    </source>
</reference>
<evidence type="ECO:0000259" key="1">
    <source>
        <dbReference type="Pfam" id="PF13166"/>
    </source>
</evidence>
<feature type="domain" description="Protein CR006 P-loop" evidence="1">
    <location>
        <begin position="23"/>
        <end position="105"/>
    </location>
</feature>
<protein>
    <submittedName>
        <fullName evidence="2">AAA family ATPase</fullName>
    </submittedName>
</protein>